<dbReference type="InterPro" id="IPR018247">
    <property type="entry name" value="EF_Hand_1_Ca_BS"/>
</dbReference>
<evidence type="ECO:0000256" key="2">
    <source>
        <dbReference type="SAM" id="Phobius"/>
    </source>
</evidence>
<dbReference type="AlphaFoldDB" id="A0A8J5RZ88"/>
<keyword evidence="2" id="KW-1133">Transmembrane helix</keyword>
<proteinExistence type="predicted"/>
<name>A0A8J5RZ88_ZIZPA</name>
<dbReference type="PROSITE" id="PS00018">
    <property type="entry name" value="EF_HAND_1"/>
    <property type="match status" value="1"/>
</dbReference>
<dbReference type="InterPro" id="IPR044205">
    <property type="entry name" value="KIC/PBP1/KRP1"/>
</dbReference>
<evidence type="ECO:0000313" key="5">
    <source>
        <dbReference type="Proteomes" id="UP000729402"/>
    </source>
</evidence>
<comment type="caution">
    <text evidence="4">The sequence shown here is derived from an EMBL/GenBank/DDBJ whole genome shotgun (WGS) entry which is preliminary data.</text>
</comment>
<dbReference type="Pfam" id="PF13833">
    <property type="entry name" value="EF-hand_8"/>
    <property type="match status" value="1"/>
</dbReference>
<feature type="domain" description="EF-hand" evidence="3">
    <location>
        <begin position="8"/>
        <end position="56"/>
    </location>
</feature>
<reference evidence="4" key="1">
    <citation type="journal article" date="2021" name="bioRxiv">
        <title>Whole Genome Assembly and Annotation of Northern Wild Rice, Zizania palustris L., Supports a Whole Genome Duplication in the Zizania Genus.</title>
        <authorList>
            <person name="Haas M."/>
            <person name="Kono T."/>
            <person name="Macchietto M."/>
            <person name="Millas R."/>
            <person name="McGilp L."/>
            <person name="Shao M."/>
            <person name="Duquette J."/>
            <person name="Hirsch C.N."/>
            <person name="Kimball J."/>
        </authorList>
    </citation>
    <scope>NUCLEOTIDE SEQUENCE</scope>
    <source>
        <tissue evidence="4">Fresh leaf tissue</tissue>
    </source>
</reference>
<dbReference type="GO" id="GO:0005509">
    <property type="term" value="F:calcium ion binding"/>
    <property type="evidence" value="ECO:0007669"/>
    <property type="project" value="InterPro"/>
</dbReference>
<feature type="region of interest" description="Disordered" evidence="1">
    <location>
        <begin position="158"/>
        <end position="198"/>
    </location>
</feature>
<reference evidence="4" key="2">
    <citation type="submission" date="2021-02" db="EMBL/GenBank/DDBJ databases">
        <authorList>
            <person name="Kimball J.A."/>
            <person name="Haas M.W."/>
            <person name="Macchietto M."/>
            <person name="Kono T."/>
            <person name="Duquette J."/>
            <person name="Shao M."/>
        </authorList>
    </citation>
    <scope>NUCLEOTIDE SEQUENCE</scope>
    <source>
        <tissue evidence="4">Fresh leaf tissue</tissue>
    </source>
</reference>
<evidence type="ECO:0000256" key="1">
    <source>
        <dbReference type="SAM" id="MobiDB-lite"/>
    </source>
</evidence>
<evidence type="ECO:0000259" key="3">
    <source>
        <dbReference type="Pfam" id="PF13833"/>
    </source>
</evidence>
<keyword evidence="2" id="KW-0812">Transmembrane</keyword>
<evidence type="ECO:0000313" key="4">
    <source>
        <dbReference type="EMBL" id="KAG8063506.1"/>
    </source>
</evidence>
<organism evidence="4 5">
    <name type="scientific">Zizania palustris</name>
    <name type="common">Northern wild rice</name>
    <dbReference type="NCBI Taxonomy" id="103762"/>
    <lineage>
        <taxon>Eukaryota</taxon>
        <taxon>Viridiplantae</taxon>
        <taxon>Streptophyta</taxon>
        <taxon>Embryophyta</taxon>
        <taxon>Tracheophyta</taxon>
        <taxon>Spermatophyta</taxon>
        <taxon>Magnoliopsida</taxon>
        <taxon>Liliopsida</taxon>
        <taxon>Poales</taxon>
        <taxon>Poaceae</taxon>
        <taxon>BOP clade</taxon>
        <taxon>Oryzoideae</taxon>
        <taxon>Oryzeae</taxon>
        <taxon>Zizaniinae</taxon>
        <taxon>Zizania</taxon>
    </lineage>
</organism>
<keyword evidence="2" id="KW-0472">Membrane</keyword>
<dbReference type="EMBL" id="JAAALK010000286">
    <property type="protein sequence ID" value="KAG8063506.1"/>
    <property type="molecule type" value="Genomic_DNA"/>
</dbReference>
<dbReference type="PANTHER" id="PTHR47319">
    <property type="entry name" value="CALCIUM-BINDING PROTEIN KIC"/>
    <property type="match status" value="1"/>
</dbReference>
<dbReference type="PANTHER" id="PTHR47319:SF6">
    <property type="entry name" value="OS06G0683400 PROTEIN"/>
    <property type="match status" value="1"/>
</dbReference>
<keyword evidence="5" id="KW-1185">Reference proteome</keyword>
<feature type="transmembrane region" description="Helical" evidence="2">
    <location>
        <begin position="90"/>
        <end position="115"/>
    </location>
</feature>
<dbReference type="InterPro" id="IPR002048">
    <property type="entry name" value="EF_hand_dom"/>
</dbReference>
<sequence>MDLASRLINFDSLRRNAPLLGLGPMSDDDLRGMLTKGDFDGNDALNEMEFCVLMVRLSPELMDEPRRWLDDAVAQASQFLFTNYSDQSTWIGIFFSLLFFFRLFIASGFISALLIGSENSICNYILPSHPMVGTGVRLPLPAPRTRFSPFRVSLSPRRRDTIATPRKKGDRPTRFPPPSVATKKPSSAAPRPRPRVMN</sequence>
<dbReference type="Proteomes" id="UP000729402">
    <property type="component" value="Unassembled WGS sequence"/>
</dbReference>
<protein>
    <recommendedName>
        <fullName evidence="3">EF-hand domain-containing protein</fullName>
    </recommendedName>
</protein>
<accession>A0A8J5RZ88</accession>
<gene>
    <name evidence="4" type="ORF">GUJ93_ZPchr0003g17460</name>
</gene>